<proteinExistence type="predicted"/>
<dbReference type="Pfam" id="PF23156">
    <property type="entry name" value="DUF7054"/>
    <property type="match status" value="1"/>
</dbReference>
<gene>
    <name evidence="2" type="ORF">ARALYDRAFT_658867</name>
</gene>
<dbReference type="Proteomes" id="UP000008694">
    <property type="component" value="Unassembled WGS sequence"/>
</dbReference>
<feature type="domain" description="DUF7054" evidence="1">
    <location>
        <begin position="27"/>
        <end position="109"/>
    </location>
</feature>
<evidence type="ECO:0000313" key="2">
    <source>
        <dbReference type="EMBL" id="EFH44561.1"/>
    </source>
</evidence>
<dbReference type="eggNOG" id="KOG4197">
    <property type="taxonomic scope" value="Eukaryota"/>
</dbReference>
<sequence>MEIIRVKKIEKARIMKKKKKIPNLTINRLLVSIKVVGSTGPIRFVVNEDETVTNVIDITLRCYARQGRLPLFSSHSTSFFLLYSPYSPNQPLNPCTRIGSTGSMNFIMCKNSEAENLEVSLDRTGKIIGKWRAWLKNSLALMLPLLKQISHGQSTTSTKSCLFYS</sequence>
<evidence type="ECO:0000313" key="3">
    <source>
        <dbReference type="Proteomes" id="UP000008694"/>
    </source>
</evidence>
<dbReference type="PANTHER" id="PTHR33270:SF37">
    <property type="entry name" value="GENOME ASSEMBLY, CHROMOSOME: A09"/>
    <property type="match status" value="1"/>
</dbReference>
<dbReference type="EMBL" id="GL348719">
    <property type="protein sequence ID" value="EFH44561.1"/>
    <property type="molecule type" value="Genomic_DNA"/>
</dbReference>
<evidence type="ECO:0000259" key="1">
    <source>
        <dbReference type="Pfam" id="PF23156"/>
    </source>
</evidence>
<organism evidence="3">
    <name type="scientific">Arabidopsis lyrata subsp. lyrata</name>
    <name type="common">Lyre-leaved rock-cress</name>
    <dbReference type="NCBI Taxonomy" id="81972"/>
    <lineage>
        <taxon>Eukaryota</taxon>
        <taxon>Viridiplantae</taxon>
        <taxon>Streptophyta</taxon>
        <taxon>Embryophyta</taxon>
        <taxon>Tracheophyta</taxon>
        <taxon>Spermatophyta</taxon>
        <taxon>Magnoliopsida</taxon>
        <taxon>eudicotyledons</taxon>
        <taxon>Gunneridae</taxon>
        <taxon>Pentapetalae</taxon>
        <taxon>rosids</taxon>
        <taxon>malvids</taxon>
        <taxon>Brassicales</taxon>
        <taxon>Brassicaceae</taxon>
        <taxon>Camelineae</taxon>
        <taxon>Arabidopsis</taxon>
    </lineage>
</organism>
<protein>
    <submittedName>
        <fullName evidence="2">Predicted protein</fullName>
    </submittedName>
</protein>
<dbReference type="InterPro" id="IPR055482">
    <property type="entry name" value="DUF7054"/>
</dbReference>
<dbReference type="HOGENOM" id="CLU_116958_1_0_1"/>
<keyword evidence="3" id="KW-1185">Reference proteome</keyword>
<dbReference type="STRING" id="81972.D7MH52"/>
<dbReference type="InterPro" id="IPR040358">
    <property type="entry name" value="At4g22758-like"/>
</dbReference>
<reference evidence="3" key="1">
    <citation type="journal article" date="2011" name="Nat. Genet.">
        <title>The Arabidopsis lyrata genome sequence and the basis of rapid genome size change.</title>
        <authorList>
            <person name="Hu T.T."/>
            <person name="Pattyn P."/>
            <person name="Bakker E.G."/>
            <person name="Cao J."/>
            <person name="Cheng J.-F."/>
            <person name="Clark R.M."/>
            <person name="Fahlgren N."/>
            <person name="Fawcett J.A."/>
            <person name="Grimwood J."/>
            <person name="Gundlach H."/>
            <person name="Haberer G."/>
            <person name="Hollister J.D."/>
            <person name="Ossowski S."/>
            <person name="Ottilar R.P."/>
            <person name="Salamov A.A."/>
            <person name="Schneeberger K."/>
            <person name="Spannagl M."/>
            <person name="Wang X."/>
            <person name="Yang L."/>
            <person name="Nasrallah M.E."/>
            <person name="Bergelson J."/>
            <person name="Carrington J.C."/>
            <person name="Gaut B.S."/>
            <person name="Schmutz J."/>
            <person name="Mayer K.F.X."/>
            <person name="Van de Peer Y."/>
            <person name="Grigoriev I.V."/>
            <person name="Nordborg M."/>
            <person name="Weigel D."/>
            <person name="Guo Y.-L."/>
        </authorList>
    </citation>
    <scope>NUCLEOTIDE SEQUENCE [LARGE SCALE GENOMIC DNA]</scope>
    <source>
        <strain evidence="3">cv. MN47</strain>
    </source>
</reference>
<accession>D7MH52</accession>
<name>D7MH52_ARALL</name>
<dbReference type="AlphaFoldDB" id="D7MH52"/>
<dbReference type="Gramene" id="Al_scaffold_0007_2922">
    <property type="protein sequence ID" value="Al_scaffold_0007_2922"/>
    <property type="gene ID" value="Al_scaffold_0007_2922"/>
</dbReference>
<dbReference type="PANTHER" id="PTHR33270">
    <property type="entry name" value="BNAC05G50380D PROTEIN"/>
    <property type="match status" value="1"/>
</dbReference>